<accession>A0A369UN26</accession>
<evidence type="ECO:0000259" key="1">
    <source>
        <dbReference type="Pfam" id="PF01370"/>
    </source>
</evidence>
<dbReference type="RefSeq" id="WP_114845708.1">
    <property type="nucleotide sequence ID" value="NZ_JBHSPE010000005.1"/>
</dbReference>
<sequence>MHQAKKLIVGAGPTGMLTAQALAAEGDEVIIVSRNPRPTLPGIHHVAVDATDVAALTKLAGGVSTIFNCAMPRYDRWPQEFPPIAAAVLRAAEVSGADLVTLSNVYGYGQVAGPMTESLPMAPQTVKGRVRATMWEDALASRARVTEVRASDYLGRDALSLYTLMTLPGVISGQPTHFLGDLDALHSWTYTRDVARTLISASRADGAWGRAWHAPSNDLSVRALSIRIAEIAAAPPPILTRLSTDEWQALAASDPIAREVIEMAYLYDLPCVLDSAATEQALGVKATPIDDVIRDALGR</sequence>
<keyword evidence="3" id="KW-1185">Reference proteome</keyword>
<dbReference type="Pfam" id="PF01370">
    <property type="entry name" value="Epimerase"/>
    <property type="match status" value="1"/>
</dbReference>
<dbReference type="AlphaFoldDB" id="A0A369UN26"/>
<feature type="domain" description="NAD-dependent epimerase/dehydratase" evidence="1">
    <location>
        <begin position="8"/>
        <end position="204"/>
    </location>
</feature>
<dbReference type="Gene3D" id="3.40.50.720">
    <property type="entry name" value="NAD(P)-binding Rossmann-like Domain"/>
    <property type="match status" value="1"/>
</dbReference>
<dbReference type="SUPFAM" id="SSF51735">
    <property type="entry name" value="NAD(P)-binding Rossmann-fold domains"/>
    <property type="match status" value="1"/>
</dbReference>
<evidence type="ECO:0000313" key="2">
    <source>
        <dbReference type="EMBL" id="RDD81475.1"/>
    </source>
</evidence>
<name>A0A369UN26_9GAMM</name>
<proteinExistence type="predicted"/>
<reference evidence="2 3" key="1">
    <citation type="submission" date="2018-07" db="EMBL/GenBank/DDBJ databases">
        <title>Dyella tabacisoli L4-6T, whole genome shotgun sequence.</title>
        <authorList>
            <person name="Zhou X.-K."/>
            <person name="Li W.-J."/>
            <person name="Duan Y.-Q."/>
        </authorList>
    </citation>
    <scope>NUCLEOTIDE SEQUENCE [LARGE SCALE GENOMIC DNA]</scope>
    <source>
        <strain evidence="2 3">L4-6</strain>
    </source>
</reference>
<dbReference type="EMBL" id="QQAH01000009">
    <property type="protein sequence ID" value="RDD81475.1"/>
    <property type="molecule type" value="Genomic_DNA"/>
</dbReference>
<dbReference type="InterPro" id="IPR036291">
    <property type="entry name" value="NAD(P)-bd_dom_sf"/>
</dbReference>
<comment type="caution">
    <text evidence="2">The sequence shown here is derived from an EMBL/GenBank/DDBJ whole genome shotgun (WGS) entry which is preliminary data.</text>
</comment>
<protein>
    <submittedName>
        <fullName evidence="2">NAD-dependent epimerase/dehydratase family protein</fullName>
    </submittedName>
</protein>
<dbReference type="InterPro" id="IPR001509">
    <property type="entry name" value="Epimerase_deHydtase"/>
</dbReference>
<gene>
    <name evidence="2" type="ORF">DVJ77_09825</name>
</gene>
<organism evidence="2 3">
    <name type="scientific">Dyella tabacisoli</name>
    <dbReference type="NCBI Taxonomy" id="2282381"/>
    <lineage>
        <taxon>Bacteria</taxon>
        <taxon>Pseudomonadati</taxon>
        <taxon>Pseudomonadota</taxon>
        <taxon>Gammaproteobacteria</taxon>
        <taxon>Lysobacterales</taxon>
        <taxon>Rhodanobacteraceae</taxon>
        <taxon>Dyella</taxon>
    </lineage>
</organism>
<evidence type="ECO:0000313" key="3">
    <source>
        <dbReference type="Proteomes" id="UP000253782"/>
    </source>
</evidence>
<dbReference type="OrthoDB" id="112777at2"/>
<dbReference type="Proteomes" id="UP000253782">
    <property type="component" value="Unassembled WGS sequence"/>
</dbReference>